<feature type="signal peptide" evidence="2">
    <location>
        <begin position="1"/>
        <end position="44"/>
    </location>
</feature>
<organism evidence="3 4">
    <name type="scientific">Alloacidobacterium dinghuense</name>
    <dbReference type="NCBI Taxonomy" id="2763107"/>
    <lineage>
        <taxon>Bacteria</taxon>
        <taxon>Pseudomonadati</taxon>
        <taxon>Acidobacteriota</taxon>
        <taxon>Terriglobia</taxon>
        <taxon>Terriglobales</taxon>
        <taxon>Acidobacteriaceae</taxon>
        <taxon>Alloacidobacterium</taxon>
    </lineage>
</organism>
<evidence type="ECO:0000256" key="1">
    <source>
        <dbReference type="SAM" id="MobiDB-lite"/>
    </source>
</evidence>
<keyword evidence="2" id="KW-0732">Signal</keyword>
<evidence type="ECO:0000256" key="2">
    <source>
        <dbReference type="SAM" id="SignalP"/>
    </source>
</evidence>
<keyword evidence="4" id="KW-1185">Reference proteome</keyword>
<dbReference type="RefSeq" id="WP_186742919.1">
    <property type="nucleotide sequence ID" value="NZ_CP060394.1"/>
</dbReference>
<evidence type="ECO:0008006" key="5">
    <source>
        <dbReference type="Google" id="ProtNLM"/>
    </source>
</evidence>
<dbReference type="KEGG" id="adin:H7849_23585"/>
<proteinExistence type="predicted"/>
<sequence length="259" mass="28330">MKLQLTHAVRAARRQQPSHMATILRAVSVLVVTAAMTVGASAQAGGSDPDVTKKLAALKEAAAANKQSLQQYTWTETQVLTLKGDPKPPKTFQCEYGPDGRIQKTPIGDSQQSSSGRQGGKLKQRIVAKKTEEMKDYMQQVQSILALYVPPDSTRMQRAYQAGNISMNKTLGSDLANIIFTNYAQQGDKMTVAFDTTSKKIQTINVNTYLDEPKDIVTLQVTFATLPDGTNYAQQTVLNATAKQLQVTTTNSNYAKRVQ</sequence>
<dbReference type="Proteomes" id="UP000515312">
    <property type="component" value="Chromosome"/>
</dbReference>
<reference evidence="3 4" key="1">
    <citation type="submission" date="2020-08" db="EMBL/GenBank/DDBJ databases">
        <title>Edaphobacter telluris sp. nov. and Acidobacterium dinghuensis sp. nov., two acidobacteria isolated from forest soil.</title>
        <authorList>
            <person name="Fu J."/>
            <person name="Qiu L."/>
        </authorList>
    </citation>
    <scope>NUCLEOTIDE SEQUENCE [LARGE SCALE GENOMIC DNA]</scope>
    <source>
        <strain evidence="3">4Y35</strain>
    </source>
</reference>
<evidence type="ECO:0000313" key="3">
    <source>
        <dbReference type="EMBL" id="QNI31962.1"/>
    </source>
</evidence>
<feature type="region of interest" description="Disordered" evidence="1">
    <location>
        <begin position="96"/>
        <end position="123"/>
    </location>
</feature>
<dbReference type="AlphaFoldDB" id="A0A7G8BHE2"/>
<feature type="chain" id="PRO_5028842861" description="Outer membrane lipoprotein-sorting protein" evidence="2">
    <location>
        <begin position="45"/>
        <end position="259"/>
    </location>
</feature>
<gene>
    <name evidence="3" type="ORF">H7849_23585</name>
</gene>
<evidence type="ECO:0000313" key="4">
    <source>
        <dbReference type="Proteomes" id="UP000515312"/>
    </source>
</evidence>
<dbReference type="EMBL" id="CP060394">
    <property type="protein sequence ID" value="QNI31962.1"/>
    <property type="molecule type" value="Genomic_DNA"/>
</dbReference>
<protein>
    <recommendedName>
        <fullName evidence="5">Outer membrane lipoprotein-sorting protein</fullName>
    </recommendedName>
</protein>
<name>A0A7G8BHE2_9BACT</name>
<accession>A0A7G8BHE2</accession>